<evidence type="ECO:0000259" key="13">
    <source>
        <dbReference type="PROSITE" id="PS50939"/>
    </source>
</evidence>
<evidence type="ECO:0000313" key="15">
    <source>
        <dbReference type="Proteomes" id="UP001497512"/>
    </source>
</evidence>
<evidence type="ECO:0000256" key="5">
    <source>
        <dbReference type="ARBA" id="ARBA00022692"/>
    </source>
</evidence>
<keyword evidence="9" id="KW-0408">Iron</keyword>
<keyword evidence="8 11" id="KW-1133">Transmembrane helix</keyword>
<protein>
    <recommendedName>
        <fullName evidence="13">Cytochrome b561 domain-containing protein</fullName>
    </recommendedName>
</protein>
<dbReference type="PANTHER" id="PTHR15422">
    <property type="entry name" value="OS05G0565100 PROTEIN"/>
    <property type="match status" value="1"/>
</dbReference>
<dbReference type="Proteomes" id="UP001497512">
    <property type="component" value="Chromosome 10"/>
</dbReference>
<evidence type="ECO:0000256" key="10">
    <source>
        <dbReference type="ARBA" id="ARBA00023136"/>
    </source>
</evidence>
<feature type="transmembrane region" description="Helical" evidence="11">
    <location>
        <begin position="202"/>
        <end position="220"/>
    </location>
</feature>
<evidence type="ECO:0000256" key="4">
    <source>
        <dbReference type="ARBA" id="ARBA00022617"/>
    </source>
</evidence>
<dbReference type="PROSITE" id="PS50939">
    <property type="entry name" value="CYTOCHROME_B561"/>
    <property type="match status" value="1"/>
</dbReference>
<gene>
    <name evidence="14" type="ORF">CSSPTR1EN2_LOCUS2660</name>
</gene>
<feature type="signal peptide" evidence="12">
    <location>
        <begin position="1"/>
        <end position="24"/>
    </location>
</feature>
<keyword evidence="6" id="KW-0479">Metal-binding</keyword>
<keyword evidence="7" id="KW-0249">Electron transport</keyword>
<reference evidence="14" key="1">
    <citation type="submission" date="2024-02" db="EMBL/GenBank/DDBJ databases">
        <authorList>
            <consortium name="ELIXIR-Norway"/>
            <consortium name="Elixir Norway"/>
        </authorList>
    </citation>
    <scope>NUCLEOTIDE SEQUENCE</scope>
</reference>
<name>A0ABP0TER1_9BRYO</name>
<dbReference type="InterPro" id="IPR045150">
    <property type="entry name" value="CYB561D1/2"/>
</dbReference>
<evidence type="ECO:0000256" key="3">
    <source>
        <dbReference type="ARBA" id="ARBA00022448"/>
    </source>
</evidence>
<organism evidence="14 15">
    <name type="scientific">Sphagnum troendelagicum</name>
    <dbReference type="NCBI Taxonomy" id="128251"/>
    <lineage>
        <taxon>Eukaryota</taxon>
        <taxon>Viridiplantae</taxon>
        <taxon>Streptophyta</taxon>
        <taxon>Embryophyta</taxon>
        <taxon>Bryophyta</taxon>
        <taxon>Sphagnophytina</taxon>
        <taxon>Sphagnopsida</taxon>
        <taxon>Sphagnales</taxon>
        <taxon>Sphagnaceae</taxon>
        <taxon>Sphagnum</taxon>
    </lineage>
</organism>
<dbReference type="Gene3D" id="1.20.120.1770">
    <property type="match status" value="1"/>
</dbReference>
<evidence type="ECO:0000256" key="8">
    <source>
        <dbReference type="ARBA" id="ARBA00022989"/>
    </source>
</evidence>
<dbReference type="SMART" id="SM00665">
    <property type="entry name" value="B561"/>
    <property type="match status" value="1"/>
</dbReference>
<dbReference type="EMBL" id="OZ019902">
    <property type="protein sequence ID" value="CAK9194706.1"/>
    <property type="molecule type" value="Genomic_DNA"/>
</dbReference>
<evidence type="ECO:0000256" key="2">
    <source>
        <dbReference type="ARBA" id="ARBA00004141"/>
    </source>
</evidence>
<keyword evidence="3" id="KW-0813">Transport</keyword>
<keyword evidence="4" id="KW-0349">Heme</keyword>
<accession>A0ABP0TER1</accession>
<feature type="transmembrane region" description="Helical" evidence="11">
    <location>
        <begin position="69"/>
        <end position="91"/>
    </location>
</feature>
<feature type="transmembrane region" description="Helical" evidence="11">
    <location>
        <begin position="163"/>
        <end position="190"/>
    </location>
</feature>
<evidence type="ECO:0000313" key="14">
    <source>
        <dbReference type="EMBL" id="CAK9194706.1"/>
    </source>
</evidence>
<feature type="domain" description="Cytochrome b561" evidence="13">
    <location>
        <begin position="30"/>
        <end position="227"/>
    </location>
</feature>
<feature type="transmembrane region" description="Helical" evidence="11">
    <location>
        <begin position="132"/>
        <end position="151"/>
    </location>
</feature>
<proteinExistence type="predicted"/>
<sequence>MGRITAVVVLVIIALCMVASTVAAAAADGSGVTVEFGTRIDIAAALSPAPSTSADSASPAIGWYTAHGWLLWMAFGLFFPGGVLISKYGQLSFPLQWFHAHRILELLGVAAATTGLAIGLSKFDALYDSLHAKLGLAVGCLIWAQPLLGLIRPHKGHSLRAVWYVIHWVFGTSAVLLGWYNIFLGLALYIEDWPEVGTLKGLTIAFSVQVAMISFIYLLLERIPHIHAQLKLPTMAMVQPKITKHVRGMSSDYNNLATSNSPTMVQLQQQQPKITKHIRGTSADYTLV</sequence>
<evidence type="ECO:0000256" key="11">
    <source>
        <dbReference type="SAM" id="Phobius"/>
    </source>
</evidence>
<keyword evidence="12" id="KW-0732">Signal</keyword>
<feature type="transmembrane region" description="Helical" evidence="11">
    <location>
        <begin position="103"/>
        <end position="120"/>
    </location>
</feature>
<dbReference type="CDD" id="cd08760">
    <property type="entry name" value="Cyt_b561_FRRS1_like"/>
    <property type="match status" value="1"/>
</dbReference>
<keyword evidence="5 11" id="KW-0812">Transmembrane</keyword>
<keyword evidence="15" id="KW-1185">Reference proteome</keyword>
<evidence type="ECO:0000256" key="6">
    <source>
        <dbReference type="ARBA" id="ARBA00022723"/>
    </source>
</evidence>
<keyword evidence="10 11" id="KW-0472">Membrane</keyword>
<evidence type="ECO:0000256" key="12">
    <source>
        <dbReference type="SAM" id="SignalP"/>
    </source>
</evidence>
<dbReference type="InterPro" id="IPR006593">
    <property type="entry name" value="Cyt_b561/ferric_Rdtase_TM"/>
</dbReference>
<evidence type="ECO:0000256" key="1">
    <source>
        <dbReference type="ARBA" id="ARBA00001970"/>
    </source>
</evidence>
<evidence type="ECO:0000256" key="7">
    <source>
        <dbReference type="ARBA" id="ARBA00022982"/>
    </source>
</evidence>
<feature type="chain" id="PRO_5045784275" description="Cytochrome b561 domain-containing protein" evidence="12">
    <location>
        <begin position="25"/>
        <end position="288"/>
    </location>
</feature>
<comment type="subcellular location">
    <subcellularLocation>
        <location evidence="2">Membrane</location>
        <topology evidence="2">Multi-pass membrane protein</topology>
    </subcellularLocation>
</comment>
<comment type="cofactor">
    <cofactor evidence="1">
        <name>heme b</name>
        <dbReference type="ChEBI" id="CHEBI:60344"/>
    </cofactor>
</comment>
<dbReference type="PANTHER" id="PTHR15422:SF24">
    <property type="entry name" value="DOMON RELATED DOMAIN-CONTAINING PROTEIN"/>
    <property type="match status" value="1"/>
</dbReference>
<evidence type="ECO:0000256" key="9">
    <source>
        <dbReference type="ARBA" id="ARBA00023004"/>
    </source>
</evidence>